<keyword evidence="2" id="KW-1185">Reference proteome</keyword>
<dbReference type="Pfam" id="PF13671">
    <property type="entry name" value="AAA_33"/>
    <property type="match status" value="1"/>
</dbReference>
<dbReference type="RefSeq" id="WP_132197207.1">
    <property type="nucleotide sequence ID" value="NZ_SLWM01000041.1"/>
</dbReference>
<evidence type="ECO:0000313" key="1">
    <source>
        <dbReference type="EMBL" id="TCO09088.1"/>
    </source>
</evidence>
<reference evidence="1 2" key="1">
    <citation type="journal article" date="2015" name="Stand. Genomic Sci.">
        <title>Genomic Encyclopedia of Bacterial and Archaeal Type Strains, Phase III: the genomes of soil and plant-associated and newly described type strains.</title>
        <authorList>
            <person name="Whitman W.B."/>
            <person name="Woyke T."/>
            <person name="Klenk H.P."/>
            <person name="Zhou Y."/>
            <person name="Lilburn T.G."/>
            <person name="Beck B.J."/>
            <person name="De Vos P."/>
            <person name="Vandamme P."/>
            <person name="Eisen J.A."/>
            <person name="Garrity G."/>
            <person name="Hugenholtz P."/>
            <person name="Kyrpides N.C."/>
        </authorList>
    </citation>
    <scope>NUCLEOTIDE SEQUENCE [LARGE SCALE GENOMIC DNA]</scope>
    <source>
        <strain evidence="1 2">VKM Ac-2538</strain>
    </source>
</reference>
<proteinExistence type="predicted"/>
<dbReference type="InterPro" id="IPR027417">
    <property type="entry name" value="P-loop_NTPase"/>
</dbReference>
<sequence length="67" mass="6970">MGDVVVVQMSGAPGAGKTTIARELVRHRRPVAIDRDIVLTALLESDGAYNLEGDGAFTLTRAAATAC</sequence>
<organism evidence="1 2">
    <name type="scientific">Kribbella orskensis</name>
    <dbReference type="NCBI Taxonomy" id="2512216"/>
    <lineage>
        <taxon>Bacteria</taxon>
        <taxon>Bacillati</taxon>
        <taxon>Actinomycetota</taxon>
        <taxon>Actinomycetes</taxon>
        <taxon>Propionibacteriales</taxon>
        <taxon>Kribbellaceae</taxon>
        <taxon>Kribbella</taxon>
    </lineage>
</organism>
<dbReference type="Proteomes" id="UP000295818">
    <property type="component" value="Unassembled WGS sequence"/>
</dbReference>
<evidence type="ECO:0000313" key="2">
    <source>
        <dbReference type="Proteomes" id="UP000295818"/>
    </source>
</evidence>
<comment type="caution">
    <text evidence="1">The sequence shown here is derived from an EMBL/GenBank/DDBJ whole genome shotgun (WGS) entry which is preliminary data.</text>
</comment>
<protein>
    <submittedName>
        <fullName evidence="1">AAA domain-containing protein</fullName>
    </submittedName>
</protein>
<name>A0ABY2B6N0_9ACTN</name>
<gene>
    <name evidence="1" type="ORF">EV644_14134</name>
</gene>
<dbReference type="SUPFAM" id="SSF52540">
    <property type="entry name" value="P-loop containing nucleoside triphosphate hydrolases"/>
    <property type="match status" value="1"/>
</dbReference>
<dbReference type="EMBL" id="SLWM01000041">
    <property type="protein sequence ID" value="TCO09088.1"/>
    <property type="molecule type" value="Genomic_DNA"/>
</dbReference>
<accession>A0ABY2B6N0</accession>
<dbReference type="Gene3D" id="3.40.50.300">
    <property type="entry name" value="P-loop containing nucleotide triphosphate hydrolases"/>
    <property type="match status" value="1"/>
</dbReference>